<reference evidence="1 2" key="1">
    <citation type="journal article" date="2020" name="Phytopathology">
        <title>Genome Sequence Resources of Colletotrichum truncatum, C. plurivorum, C. musicola, and C. sojae: Four Species Pathogenic to Soybean (Glycine max).</title>
        <authorList>
            <person name="Rogerio F."/>
            <person name="Boufleur T.R."/>
            <person name="Ciampi-Guillardi M."/>
            <person name="Sukno S.A."/>
            <person name="Thon M.R."/>
            <person name="Massola Junior N.S."/>
            <person name="Baroncelli R."/>
        </authorList>
    </citation>
    <scope>NUCLEOTIDE SEQUENCE [LARGE SCALE GENOMIC DNA]</scope>
    <source>
        <strain evidence="1 2">CMES1059</strain>
    </source>
</reference>
<dbReference type="EMBL" id="VUJX02000004">
    <property type="protein sequence ID" value="KAL0937317.1"/>
    <property type="molecule type" value="Genomic_DNA"/>
</dbReference>
<dbReference type="Proteomes" id="UP000805649">
    <property type="component" value="Unassembled WGS sequence"/>
</dbReference>
<keyword evidence="2" id="KW-1185">Reference proteome</keyword>
<proteinExistence type="predicted"/>
<name>A0ACC3YZH9_COLTU</name>
<sequence length="187" mass="21405">MDFINEFNDGANAYQHNINDEAVLTLGRGGINGPNGGSGNKPDRRQKLIQPTTTGPRHRRRRSSFLVSHGVSSFWYGLCSVALLVLVLVSTFLQTMHVSLPSSHFRFFPLSSRRCLICYLVVHRLFFSRALVSLHPNHPSPESTTHIHPVRTEHPTLFLILILDYFPISPSRQSVHFRHVRWPARWM</sequence>
<protein>
    <submittedName>
        <fullName evidence="1">Hexokinase</fullName>
    </submittedName>
</protein>
<accession>A0ACC3YZH9</accession>
<organism evidence="1 2">
    <name type="scientific">Colletotrichum truncatum</name>
    <name type="common">Anthracnose fungus</name>
    <name type="synonym">Colletotrichum capsici</name>
    <dbReference type="NCBI Taxonomy" id="5467"/>
    <lineage>
        <taxon>Eukaryota</taxon>
        <taxon>Fungi</taxon>
        <taxon>Dikarya</taxon>
        <taxon>Ascomycota</taxon>
        <taxon>Pezizomycotina</taxon>
        <taxon>Sordariomycetes</taxon>
        <taxon>Hypocreomycetidae</taxon>
        <taxon>Glomerellales</taxon>
        <taxon>Glomerellaceae</taxon>
        <taxon>Colletotrichum</taxon>
        <taxon>Colletotrichum truncatum species complex</taxon>
    </lineage>
</organism>
<gene>
    <name evidence="1" type="ORF">CTRU02_207048</name>
</gene>
<evidence type="ECO:0000313" key="2">
    <source>
        <dbReference type="Proteomes" id="UP000805649"/>
    </source>
</evidence>
<comment type="caution">
    <text evidence="1">The sequence shown here is derived from an EMBL/GenBank/DDBJ whole genome shotgun (WGS) entry which is preliminary data.</text>
</comment>
<evidence type="ECO:0000313" key="1">
    <source>
        <dbReference type="EMBL" id="KAL0937317.1"/>
    </source>
</evidence>